<feature type="transmembrane region" description="Helical" evidence="1">
    <location>
        <begin position="74"/>
        <end position="94"/>
    </location>
</feature>
<dbReference type="Proteomes" id="UP000009096">
    <property type="component" value="Chromosome 8"/>
</dbReference>
<name>W7N6Z8_GIBM7</name>
<gene>
    <name evidence="2" type="ORF">FVEG_17527</name>
</gene>
<keyword evidence="3" id="KW-1185">Reference proteome</keyword>
<dbReference type="VEuPathDB" id="FungiDB:FVEG_17527"/>
<dbReference type="RefSeq" id="XP_018761660.1">
    <property type="nucleotide sequence ID" value="XM_018906774.1"/>
</dbReference>
<keyword evidence="1" id="KW-0472">Membrane</keyword>
<dbReference type="EMBL" id="DS022264">
    <property type="protein sequence ID" value="EWG55469.1"/>
    <property type="molecule type" value="Genomic_DNA"/>
</dbReference>
<dbReference type="KEGG" id="fvr:FVEG_17527"/>
<proteinExistence type="predicted"/>
<organism evidence="2 3">
    <name type="scientific">Gibberella moniliformis (strain M3125 / FGSC 7600)</name>
    <name type="common">Maize ear and stalk rot fungus</name>
    <name type="synonym">Fusarium verticillioides</name>
    <dbReference type="NCBI Taxonomy" id="334819"/>
    <lineage>
        <taxon>Eukaryota</taxon>
        <taxon>Fungi</taxon>
        <taxon>Dikarya</taxon>
        <taxon>Ascomycota</taxon>
        <taxon>Pezizomycotina</taxon>
        <taxon>Sordariomycetes</taxon>
        <taxon>Hypocreomycetidae</taxon>
        <taxon>Hypocreales</taxon>
        <taxon>Nectriaceae</taxon>
        <taxon>Fusarium</taxon>
        <taxon>Fusarium fujikuroi species complex</taxon>
    </lineage>
</organism>
<keyword evidence="1" id="KW-1133">Transmembrane helix</keyword>
<keyword evidence="1" id="KW-0812">Transmembrane</keyword>
<evidence type="ECO:0000313" key="2">
    <source>
        <dbReference type="EMBL" id="EWG55469.1"/>
    </source>
</evidence>
<evidence type="ECO:0000313" key="3">
    <source>
        <dbReference type="Proteomes" id="UP000009096"/>
    </source>
</evidence>
<accession>W7N6Z8</accession>
<evidence type="ECO:0000256" key="1">
    <source>
        <dbReference type="SAM" id="Phobius"/>
    </source>
</evidence>
<sequence>MTPIISYHIITLSIRRSRSLLLNSSNAQRSYQTQHPCHSPGRRNVFLLHVAAAMSSPTNTDVGSPDIGAPSNGMLAWLAAILLPLMALIIMFLVGIPKYVLPLLDCRGAKINGYKESIDGPGQGLLYPREEHRLPQCHQATHSVGTCRTSTLLHLRGPAKT</sequence>
<reference evidence="2 3" key="1">
    <citation type="journal article" date="2010" name="Nature">
        <title>Comparative genomics reveals mobile pathogenicity chromosomes in Fusarium.</title>
        <authorList>
            <person name="Ma L.J."/>
            <person name="van der Does H.C."/>
            <person name="Borkovich K.A."/>
            <person name="Coleman J.J."/>
            <person name="Daboussi M.J."/>
            <person name="Di Pietro A."/>
            <person name="Dufresne M."/>
            <person name="Freitag M."/>
            <person name="Grabherr M."/>
            <person name="Henrissat B."/>
            <person name="Houterman P.M."/>
            <person name="Kang S."/>
            <person name="Shim W.B."/>
            <person name="Woloshuk C."/>
            <person name="Xie X."/>
            <person name="Xu J.R."/>
            <person name="Antoniw J."/>
            <person name="Baker S.E."/>
            <person name="Bluhm B.H."/>
            <person name="Breakspear A."/>
            <person name="Brown D.W."/>
            <person name="Butchko R.A."/>
            <person name="Chapman S."/>
            <person name="Coulson R."/>
            <person name="Coutinho P.M."/>
            <person name="Danchin E.G."/>
            <person name="Diener A."/>
            <person name="Gale L.R."/>
            <person name="Gardiner D.M."/>
            <person name="Goff S."/>
            <person name="Hammond-Kosack K.E."/>
            <person name="Hilburn K."/>
            <person name="Hua-Van A."/>
            <person name="Jonkers W."/>
            <person name="Kazan K."/>
            <person name="Kodira C.D."/>
            <person name="Koehrsen M."/>
            <person name="Kumar L."/>
            <person name="Lee Y.H."/>
            <person name="Li L."/>
            <person name="Manners J.M."/>
            <person name="Miranda-Saavedra D."/>
            <person name="Mukherjee M."/>
            <person name="Park G."/>
            <person name="Park J."/>
            <person name="Park S.Y."/>
            <person name="Proctor R.H."/>
            <person name="Regev A."/>
            <person name="Ruiz-Roldan M.C."/>
            <person name="Sain D."/>
            <person name="Sakthikumar S."/>
            <person name="Sykes S."/>
            <person name="Schwartz D.C."/>
            <person name="Turgeon B.G."/>
            <person name="Wapinski I."/>
            <person name="Yoder O."/>
            <person name="Young S."/>
            <person name="Zeng Q."/>
            <person name="Zhou S."/>
            <person name="Galagan J."/>
            <person name="Cuomo C.A."/>
            <person name="Kistler H.C."/>
            <person name="Rep M."/>
        </authorList>
    </citation>
    <scope>NUCLEOTIDE SEQUENCE [LARGE SCALE GENOMIC DNA]</scope>
    <source>
        <strain evidence="3">M3125 / FGSC 7600</strain>
    </source>
</reference>
<protein>
    <submittedName>
        <fullName evidence="2">Uncharacterized protein</fullName>
    </submittedName>
</protein>
<dbReference type="AlphaFoldDB" id="W7N6Z8"/>
<dbReference type="GeneID" id="30074403"/>
<dbReference type="EMBL" id="CM000585">
    <property type="protein sequence ID" value="EWG55469.1"/>
    <property type="molecule type" value="Genomic_DNA"/>
</dbReference>